<protein>
    <submittedName>
        <fullName evidence="1">Uncharacterized protein</fullName>
    </submittedName>
</protein>
<accession>A0ACD3YVB9</accession>
<reference evidence="1" key="1">
    <citation type="submission" date="2021-11" db="EMBL/GenBank/DDBJ databases">
        <title>Fusarium solani-melongenae Genome sequencing and assembly.</title>
        <authorList>
            <person name="Xie S."/>
            <person name="Huang L."/>
            <person name="Zhang X."/>
        </authorList>
    </citation>
    <scope>NUCLEOTIDE SEQUENCE</scope>
    <source>
        <strain evidence="1">CRI 24-3</strain>
    </source>
</reference>
<evidence type="ECO:0000313" key="1">
    <source>
        <dbReference type="EMBL" id="UPK92870.1"/>
    </source>
</evidence>
<name>A0ACD3YVB9_FUSSC</name>
<dbReference type="EMBL" id="CP090032">
    <property type="protein sequence ID" value="UPK92870.1"/>
    <property type="molecule type" value="Genomic_DNA"/>
</dbReference>
<keyword evidence="2" id="KW-1185">Reference proteome</keyword>
<proteinExistence type="predicted"/>
<sequence>MAKDCTLSPEERFWGSCKCTCPEPDPDIAGIGVISSFMTSSALAIVSTCLYLLIIRSDLDPKDSFNPIDGWARRTFCDPFVGFITKAQCIKARIDKIESTIFSFVLSLGDMQLVIGIAMLSAAVIKLHDENDIKLHDEKDKISIYHFSMVANLAWFSSTVHLLTLLAIRTKVIGSMKEPNRRGWTKQKTSSRRRRARVAIECGGDLIVRITSMLLLAALLLYCSYVSGAREWYTYEHCPARCSLGKEKGGEPLRWTVVNFVLILLTYPKRCLALSPTLGHWWIKKARHHFLDNKGLGGASDKPMPLWRKIFVWLWYIGESETRGVVLDTCIWFGLGVYWTIDDRKRFHKSWEGQVDIEKENNVKGFGQLVPILLLGMPFLQGLQTYCEKSREEEDRRDKHKDSSNRGLVQGNHEGTGA</sequence>
<dbReference type="Proteomes" id="UP000830768">
    <property type="component" value="Chromosome 3"/>
</dbReference>
<evidence type="ECO:0000313" key="2">
    <source>
        <dbReference type="Proteomes" id="UP000830768"/>
    </source>
</evidence>
<gene>
    <name evidence="1" type="ORF">LCI18_003805</name>
</gene>
<organism evidence="1 2">
    <name type="scientific">Fusarium solani subsp. cucurbitae</name>
    <name type="common">Neocosmosporum cucurbitae</name>
    <dbReference type="NCBI Taxonomy" id="2747967"/>
    <lineage>
        <taxon>Eukaryota</taxon>
        <taxon>Fungi</taxon>
        <taxon>Dikarya</taxon>
        <taxon>Ascomycota</taxon>
        <taxon>Pezizomycotina</taxon>
        <taxon>Sordariomycetes</taxon>
        <taxon>Hypocreomycetidae</taxon>
        <taxon>Hypocreales</taxon>
        <taxon>Nectriaceae</taxon>
        <taxon>Fusarium</taxon>
        <taxon>Fusarium solani species complex</taxon>
    </lineage>
</organism>